<evidence type="ECO:0000313" key="1">
    <source>
        <dbReference type="EMBL" id="TKW02345.1"/>
    </source>
</evidence>
<dbReference type="AlphaFoldDB" id="A0A4U6TMG7"/>
<organism evidence="1 2">
    <name type="scientific">Setaria viridis</name>
    <name type="common">Green bristlegrass</name>
    <name type="synonym">Setaria italica subsp. viridis</name>
    <dbReference type="NCBI Taxonomy" id="4556"/>
    <lineage>
        <taxon>Eukaryota</taxon>
        <taxon>Viridiplantae</taxon>
        <taxon>Streptophyta</taxon>
        <taxon>Embryophyta</taxon>
        <taxon>Tracheophyta</taxon>
        <taxon>Spermatophyta</taxon>
        <taxon>Magnoliopsida</taxon>
        <taxon>Liliopsida</taxon>
        <taxon>Poales</taxon>
        <taxon>Poaceae</taxon>
        <taxon>PACMAD clade</taxon>
        <taxon>Panicoideae</taxon>
        <taxon>Panicodae</taxon>
        <taxon>Paniceae</taxon>
        <taxon>Cenchrinae</taxon>
        <taxon>Setaria</taxon>
    </lineage>
</organism>
<proteinExistence type="predicted"/>
<protein>
    <submittedName>
        <fullName evidence="1">Uncharacterized protein</fullName>
    </submittedName>
</protein>
<dbReference type="Proteomes" id="UP000298652">
    <property type="component" value="Chromosome 8"/>
</dbReference>
<name>A0A4U6TMG7_SETVI</name>
<evidence type="ECO:0000313" key="2">
    <source>
        <dbReference type="Proteomes" id="UP000298652"/>
    </source>
</evidence>
<accession>A0A4U6TMG7</accession>
<sequence length="142" mass="15610">MVLRFVVFQSAAGSFALGRNVQLVSGHMADLQQTGCFGAEWQLPAAVPCLIVTGERNRDRVKPSALEDERKTLITLDRVWSESGHLLTPELKDLCLSFALFKCLRRRFARHQLAEGGSSWRSVSSLATGCSARKATTRESSG</sequence>
<dbReference type="EMBL" id="CM016559">
    <property type="protein sequence ID" value="TKW02345.1"/>
    <property type="molecule type" value="Genomic_DNA"/>
</dbReference>
<keyword evidence="2" id="KW-1185">Reference proteome</keyword>
<dbReference type="Gramene" id="TKW02345">
    <property type="protein sequence ID" value="TKW02345"/>
    <property type="gene ID" value="SEVIR_8G237900v2"/>
</dbReference>
<reference evidence="1" key="1">
    <citation type="submission" date="2019-03" db="EMBL/GenBank/DDBJ databases">
        <title>WGS assembly of Setaria viridis.</title>
        <authorList>
            <person name="Huang P."/>
            <person name="Jenkins J."/>
            <person name="Grimwood J."/>
            <person name="Barry K."/>
            <person name="Healey A."/>
            <person name="Mamidi S."/>
            <person name="Sreedasyam A."/>
            <person name="Shu S."/>
            <person name="Feldman M."/>
            <person name="Wu J."/>
            <person name="Yu Y."/>
            <person name="Chen C."/>
            <person name="Johnson J."/>
            <person name="Rokhsar D."/>
            <person name="Baxter I."/>
            <person name="Schmutz J."/>
            <person name="Brutnell T."/>
            <person name="Kellogg E."/>
        </authorList>
    </citation>
    <scope>NUCLEOTIDE SEQUENCE [LARGE SCALE GENOMIC DNA]</scope>
</reference>
<gene>
    <name evidence="1" type="ORF">SEVIR_8G237900v2</name>
</gene>